<dbReference type="PANTHER" id="PTHR24209">
    <property type="entry name" value="PROTEIN DA1-RELATED 2"/>
    <property type="match status" value="1"/>
</dbReference>
<accession>A0A1W0A961</accession>
<evidence type="ECO:0000259" key="7">
    <source>
        <dbReference type="PROSITE" id="PS50199"/>
    </source>
</evidence>
<evidence type="ECO:0000256" key="3">
    <source>
        <dbReference type="ARBA" id="ARBA00022833"/>
    </source>
</evidence>
<organism evidence="8 9">
    <name type="scientific">Thraustotheca clavata</name>
    <dbReference type="NCBI Taxonomy" id="74557"/>
    <lineage>
        <taxon>Eukaryota</taxon>
        <taxon>Sar</taxon>
        <taxon>Stramenopiles</taxon>
        <taxon>Oomycota</taxon>
        <taxon>Saprolegniomycetes</taxon>
        <taxon>Saprolegniales</taxon>
        <taxon>Achlyaceae</taxon>
        <taxon>Thraustotheca</taxon>
    </lineage>
</organism>
<dbReference type="OrthoDB" id="25414at2759"/>
<evidence type="ECO:0008006" key="10">
    <source>
        <dbReference type="Google" id="ProtNLM"/>
    </source>
</evidence>
<dbReference type="InterPro" id="IPR022087">
    <property type="entry name" value="DA1-like_dom"/>
</dbReference>
<evidence type="ECO:0000313" key="8">
    <source>
        <dbReference type="EMBL" id="OQS06833.1"/>
    </source>
</evidence>
<dbReference type="InterPro" id="IPR036443">
    <property type="entry name" value="Znf_RanBP2_sf"/>
</dbReference>
<dbReference type="PROSITE" id="PS50199">
    <property type="entry name" value="ZF_RANBP2_2"/>
    <property type="match status" value="1"/>
</dbReference>
<dbReference type="InterPro" id="IPR013087">
    <property type="entry name" value="Znf_C2H2_type"/>
</dbReference>
<dbReference type="Pfam" id="PF00412">
    <property type="entry name" value="LIM"/>
    <property type="match status" value="1"/>
</dbReference>
<dbReference type="InterPro" id="IPR001781">
    <property type="entry name" value="Znf_LIM"/>
</dbReference>
<feature type="domain" description="RanBP2-type" evidence="7">
    <location>
        <begin position="1"/>
        <end position="29"/>
    </location>
</feature>
<evidence type="ECO:0000256" key="5">
    <source>
        <dbReference type="PROSITE-ProRule" id="PRU00322"/>
    </source>
</evidence>
<keyword evidence="1 4" id="KW-0479">Metal-binding</keyword>
<keyword evidence="3 4" id="KW-0862">Zinc</keyword>
<protein>
    <recommendedName>
        <fullName evidence="10">LIM zinc-binding domain-containing protein</fullName>
    </recommendedName>
</protein>
<feature type="domain" description="LIM zinc-binding" evidence="6">
    <location>
        <begin position="41"/>
        <end position="101"/>
    </location>
</feature>
<dbReference type="STRING" id="74557.A0A1W0A961"/>
<dbReference type="PROSITE" id="PS50023">
    <property type="entry name" value="LIM_DOMAIN_2"/>
    <property type="match status" value="1"/>
</dbReference>
<keyword evidence="4" id="KW-0440">LIM domain</keyword>
<dbReference type="SUPFAM" id="SSF90209">
    <property type="entry name" value="Ran binding protein zinc finger-like"/>
    <property type="match status" value="1"/>
</dbReference>
<reference evidence="8 9" key="1">
    <citation type="journal article" date="2014" name="Genome Biol. Evol.">
        <title>The secreted proteins of Achlya hypogyna and Thraustotheca clavata identify the ancestral oomycete secretome and reveal gene acquisitions by horizontal gene transfer.</title>
        <authorList>
            <person name="Misner I."/>
            <person name="Blouin N."/>
            <person name="Leonard G."/>
            <person name="Richards T.A."/>
            <person name="Lane C.E."/>
        </authorList>
    </citation>
    <scope>NUCLEOTIDE SEQUENCE [LARGE SCALE GENOMIC DNA]</scope>
    <source>
        <strain evidence="8 9">ATCC 34112</strain>
    </source>
</reference>
<sequence length="379" mass="43441">MSTWSCEVCTLVNPTSLNECDACNTPQPGKNSLMSFLPRVSTCKACKQPIFSAMIKALNETYHATCFRCAACQQGFDNSMRFQVHENEPYHSQCYRELYHPRCDICEERLPTNSSELIVYQEMPFWNLKYCAIHSQRDRCCSCKRIEPTAIHRQFDSLSDGRKLCLGCSETVILDTTEVQPVVAEVWAFLASLGMHVPKLPVLLVDFETLNAHTHSHHSNLPRDARVPTVYGVCLSEVRYIRHIAKRGQQERMSLSDRRVNAILLLHGLPYEMTAYILAHEATHAYLRLNSRFPPHLPPKIEEGMCQLMSFLYLRYKTVMANDSSPNFQASLRAYYLFQLQNDPTPIYGDGLREALMAYNTYNSLQQLLDRIAMTQTFG</sequence>
<keyword evidence="9" id="KW-1185">Reference proteome</keyword>
<dbReference type="SMART" id="SM00547">
    <property type="entry name" value="ZnF_RBZ"/>
    <property type="match status" value="1"/>
</dbReference>
<dbReference type="CDD" id="cd08368">
    <property type="entry name" value="LIM"/>
    <property type="match status" value="1"/>
</dbReference>
<evidence type="ECO:0000313" key="9">
    <source>
        <dbReference type="Proteomes" id="UP000243217"/>
    </source>
</evidence>
<dbReference type="PROSITE" id="PS00478">
    <property type="entry name" value="LIM_DOMAIN_1"/>
    <property type="match status" value="1"/>
</dbReference>
<dbReference type="Pfam" id="PF12315">
    <property type="entry name" value="DA1-like"/>
    <property type="match status" value="1"/>
</dbReference>
<dbReference type="PROSITE" id="PS01358">
    <property type="entry name" value="ZF_RANBP2_1"/>
    <property type="match status" value="1"/>
</dbReference>
<evidence type="ECO:0000256" key="1">
    <source>
        <dbReference type="ARBA" id="ARBA00022723"/>
    </source>
</evidence>
<dbReference type="PROSITE" id="PS00028">
    <property type="entry name" value="ZINC_FINGER_C2H2_1"/>
    <property type="match status" value="1"/>
</dbReference>
<dbReference type="Gene3D" id="2.10.110.10">
    <property type="entry name" value="Cysteine Rich Protein"/>
    <property type="match status" value="1"/>
</dbReference>
<dbReference type="InterPro" id="IPR045218">
    <property type="entry name" value="DA1-like"/>
</dbReference>
<name>A0A1W0A961_9STRA</name>
<dbReference type="PANTHER" id="PTHR24209:SF7">
    <property type="entry name" value="PROTEIN DA1-RELATED 2"/>
    <property type="match status" value="1"/>
</dbReference>
<dbReference type="Gene3D" id="4.10.1060.10">
    <property type="entry name" value="Zinc finger, RanBP2-type"/>
    <property type="match status" value="1"/>
</dbReference>
<dbReference type="GO" id="GO:0008270">
    <property type="term" value="F:zinc ion binding"/>
    <property type="evidence" value="ECO:0007669"/>
    <property type="project" value="UniProtKB-KW"/>
</dbReference>
<dbReference type="EMBL" id="JNBS01000302">
    <property type="protein sequence ID" value="OQS06833.1"/>
    <property type="molecule type" value="Genomic_DNA"/>
</dbReference>
<dbReference type="AlphaFoldDB" id="A0A1W0A961"/>
<keyword evidence="2 5" id="KW-0863">Zinc-finger</keyword>
<evidence type="ECO:0000256" key="2">
    <source>
        <dbReference type="ARBA" id="ARBA00022771"/>
    </source>
</evidence>
<evidence type="ECO:0000256" key="4">
    <source>
        <dbReference type="PROSITE-ProRule" id="PRU00125"/>
    </source>
</evidence>
<comment type="caution">
    <text evidence="8">The sequence shown here is derived from an EMBL/GenBank/DDBJ whole genome shotgun (WGS) entry which is preliminary data.</text>
</comment>
<dbReference type="Proteomes" id="UP000243217">
    <property type="component" value="Unassembled WGS sequence"/>
</dbReference>
<gene>
    <name evidence="8" type="ORF">THRCLA_01147</name>
</gene>
<dbReference type="InterPro" id="IPR001876">
    <property type="entry name" value="Znf_RanBP2"/>
</dbReference>
<dbReference type="SMART" id="SM00132">
    <property type="entry name" value="LIM"/>
    <property type="match status" value="1"/>
</dbReference>
<proteinExistence type="predicted"/>
<evidence type="ECO:0000259" key="6">
    <source>
        <dbReference type="PROSITE" id="PS50023"/>
    </source>
</evidence>
<dbReference type="SUPFAM" id="SSF57716">
    <property type="entry name" value="Glucocorticoid receptor-like (DNA-binding domain)"/>
    <property type="match status" value="1"/>
</dbReference>